<evidence type="ECO:0000313" key="3">
    <source>
        <dbReference type="Proteomes" id="UP001517367"/>
    </source>
</evidence>
<evidence type="ECO:0000256" key="1">
    <source>
        <dbReference type="SAM" id="Phobius"/>
    </source>
</evidence>
<dbReference type="Proteomes" id="UP001517367">
    <property type="component" value="Unassembled WGS sequence"/>
</dbReference>
<reference evidence="2 3" key="1">
    <citation type="submission" date="2024-12" db="EMBL/GenBank/DDBJ databases">
        <authorList>
            <person name="Hu S."/>
        </authorList>
    </citation>
    <scope>NUCLEOTIDE SEQUENCE [LARGE SCALE GENOMIC DNA]</scope>
    <source>
        <strain evidence="2 3">P-25</strain>
    </source>
</reference>
<keyword evidence="1" id="KW-0812">Transmembrane</keyword>
<keyword evidence="3" id="KW-1185">Reference proteome</keyword>
<gene>
    <name evidence="2" type="ORF">E5L68_017160</name>
</gene>
<feature type="transmembrane region" description="Helical" evidence="1">
    <location>
        <begin position="6"/>
        <end position="27"/>
    </location>
</feature>
<evidence type="ECO:0000313" key="2">
    <source>
        <dbReference type="EMBL" id="MFN0293124.1"/>
    </source>
</evidence>
<dbReference type="RefSeq" id="WP_138728813.1">
    <property type="nucleotide sequence ID" value="NZ_SRMP02000045.1"/>
</dbReference>
<organism evidence="2 3">
    <name type="scientific">Pedobacter helvus</name>
    <dbReference type="NCBI Taxonomy" id="2563444"/>
    <lineage>
        <taxon>Bacteria</taxon>
        <taxon>Pseudomonadati</taxon>
        <taxon>Bacteroidota</taxon>
        <taxon>Sphingobacteriia</taxon>
        <taxon>Sphingobacteriales</taxon>
        <taxon>Sphingobacteriaceae</taxon>
        <taxon>Pedobacter</taxon>
    </lineage>
</organism>
<keyword evidence="1" id="KW-0472">Membrane</keyword>
<proteinExistence type="predicted"/>
<name>A0ABW9JL29_9SPHI</name>
<accession>A0ABW9JL29</accession>
<sequence length="158" mass="18178">MDLFKTILTTTLPIVFTGLIAYVSWLYQREKEKRISIQNQLSDKKYQVYTKIINLFFGVFEDTISTKKSNQSDIEAKMIEIVKELTIYGSDGALKQFSYWKRTAGSGTKTPTEGLKDFVDILIALRKDMGHPNTKINYDDVLGMMIIDYDKNKKELGL</sequence>
<keyword evidence="1" id="KW-1133">Transmembrane helix</keyword>
<protein>
    <submittedName>
        <fullName evidence="2">Uncharacterized protein</fullName>
    </submittedName>
</protein>
<comment type="caution">
    <text evidence="2">The sequence shown here is derived from an EMBL/GenBank/DDBJ whole genome shotgun (WGS) entry which is preliminary data.</text>
</comment>
<dbReference type="EMBL" id="SRMP02000045">
    <property type="protein sequence ID" value="MFN0293124.1"/>
    <property type="molecule type" value="Genomic_DNA"/>
</dbReference>